<dbReference type="PANTHER" id="PTHR43400">
    <property type="entry name" value="FUMARATE REDUCTASE"/>
    <property type="match status" value="1"/>
</dbReference>
<dbReference type="Pfam" id="PF04205">
    <property type="entry name" value="FMN_bind"/>
    <property type="match status" value="1"/>
</dbReference>
<keyword evidence="4 8" id="KW-0285">Flavoprotein</keyword>
<evidence type="ECO:0000259" key="9">
    <source>
        <dbReference type="SMART" id="SM00900"/>
    </source>
</evidence>
<evidence type="ECO:0000256" key="4">
    <source>
        <dbReference type="ARBA" id="ARBA00022630"/>
    </source>
</evidence>
<dbReference type="EMBL" id="PTJA01000010">
    <property type="protein sequence ID" value="PPK79328.1"/>
    <property type="molecule type" value="Genomic_DNA"/>
</dbReference>
<comment type="cofactor">
    <cofactor evidence="8">
        <name>FAD</name>
        <dbReference type="ChEBI" id="CHEBI:57692"/>
    </cofactor>
    <text evidence="8">Binds 1 FAD per subunit.</text>
</comment>
<comment type="catalytic activity">
    <reaction evidence="7 8">
        <text>dihydrourocanate + A = urocanate + AH2</text>
        <dbReference type="Rhea" id="RHEA:36059"/>
        <dbReference type="ChEBI" id="CHEBI:13193"/>
        <dbReference type="ChEBI" id="CHEBI:17499"/>
        <dbReference type="ChEBI" id="CHEBI:27247"/>
        <dbReference type="ChEBI" id="CHEBI:72991"/>
        <dbReference type="EC" id="1.3.99.33"/>
    </reaction>
</comment>
<protein>
    <recommendedName>
        <fullName evidence="3 8">Urocanate reductase</fullName>
        <ecNumber evidence="2 8">1.3.99.33</ecNumber>
    </recommendedName>
</protein>
<dbReference type="PANTHER" id="PTHR43400:SF7">
    <property type="entry name" value="FAD-DEPENDENT OXIDOREDUCTASE 2 FAD BINDING DOMAIN-CONTAINING PROTEIN"/>
    <property type="match status" value="1"/>
</dbReference>
<dbReference type="NCBIfam" id="TIGR01813">
    <property type="entry name" value="flavo_cyto_c"/>
    <property type="match status" value="1"/>
</dbReference>
<dbReference type="InterPro" id="IPR003953">
    <property type="entry name" value="FAD-dep_OxRdtase_2_FAD-bd"/>
</dbReference>
<dbReference type="Proteomes" id="UP000237749">
    <property type="component" value="Unassembled WGS sequence"/>
</dbReference>
<organism evidence="10 11">
    <name type="scientific">Lacrimispora xylanisolvens</name>
    <dbReference type="NCBI Taxonomy" id="384636"/>
    <lineage>
        <taxon>Bacteria</taxon>
        <taxon>Bacillati</taxon>
        <taxon>Bacillota</taxon>
        <taxon>Clostridia</taxon>
        <taxon>Lachnospirales</taxon>
        <taxon>Lachnospiraceae</taxon>
        <taxon>Lacrimispora</taxon>
    </lineage>
</organism>
<evidence type="ECO:0000256" key="2">
    <source>
        <dbReference type="ARBA" id="ARBA00013137"/>
    </source>
</evidence>
<feature type="domain" description="FMN-binding" evidence="9">
    <location>
        <begin position="539"/>
        <end position="613"/>
    </location>
</feature>
<comment type="caution">
    <text evidence="10">The sequence shown here is derived from an EMBL/GenBank/DDBJ whole genome shotgun (WGS) entry which is preliminary data.</text>
</comment>
<comment type="similarity">
    <text evidence="1 8">Belongs to the FAD-dependent oxidoreductase 2 family. FRD/SDH subfamily.</text>
</comment>
<dbReference type="FunFam" id="3.90.700.10:FF:000007">
    <property type="entry name" value="NADH-dependent fumarate reductase"/>
    <property type="match status" value="1"/>
</dbReference>
<evidence type="ECO:0000256" key="8">
    <source>
        <dbReference type="RuleBase" id="RU366062"/>
    </source>
</evidence>
<dbReference type="Gene3D" id="3.50.50.60">
    <property type="entry name" value="FAD/NAD(P)-binding domain"/>
    <property type="match status" value="1"/>
</dbReference>
<dbReference type="GO" id="GO:0016020">
    <property type="term" value="C:membrane"/>
    <property type="evidence" value="ECO:0007669"/>
    <property type="project" value="InterPro"/>
</dbReference>
<dbReference type="SMART" id="SM00900">
    <property type="entry name" value="FMN_bind"/>
    <property type="match status" value="1"/>
</dbReference>
<dbReference type="Pfam" id="PF00890">
    <property type="entry name" value="FAD_binding_2"/>
    <property type="match status" value="1"/>
</dbReference>
<dbReference type="GO" id="GO:0033765">
    <property type="term" value="F:steroid dehydrogenase activity, acting on the CH-CH group of donors"/>
    <property type="evidence" value="ECO:0007669"/>
    <property type="project" value="UniProtKB-ARBA"/>
</dbReference>
<reference evidence="10 11" key="1">
    <citation type="submission" date="2018-02" db="EMBL/GenBank/DDBJ databases">
        <title>Genomic Encyclopedia of Archaeal and Bacterial Type Strains, Phase II (KMG-II): from individual species to whole genera.</title>
        <authorList>
            <person name="Goeker M."/>
        </authorList>
    </citation>
    <scope>NUCLEOTIDE SEQUENCE [LARGE SCALE GENOMIC DNA]</scope>
    <source>
        <strain evidence="10 11">DSM 3808</strain>
    </source>
</reference>
<gene>
    <name evidence="10" type="ORF">BXY41_11047</name>
</gene>
<dbReference type="Gene3D" id="3.90.700.10">
    <property type="entry name" value="Succinate dehydrogenase/fumarate reductase flavoprotein, catalytic domain"/>
    <property type="match status" value="1"/>
</dbReference>
<dbReference type="Gene3D" id="3.90.1010.20">
    <property type="match status" value="1"/>
</dbReference>
<evidence type="ECO:0000313" key="11">
    <source>
        <dbReference type="Proteomes" id="UP000237749"/>
    </source>
</evidence>
<dbReference type="PRINTS" id="PR00368">
    <property type="entry name" value="FADPNR"/>
</dbReference>
<evidence type="ECO:0000256" key="3">
    <source>
        <dbReference type="ARBA" id="ARBA00015872"/>
    </source>
</evidence>
<evidence type="ECO:0000256" key="1">
    <source>
        <dbReference type="ARBA" id="ARBA00008040"/>
    </source>
</evidence>
<dbReference type="RefSeq" id="WP_104438203.1">
    <property type="nucleotide sequence ID" value="NZ_PTJA01000010.1"/>
</dbReference>
<keyword evidence="11" id="KW-1185">Reference proteome</keyword>
<dbReference type="InterPro" id="IPR027477">
    <property type="entry name" value="Succ_DH/fumarate_Rdtase_cat_sf"/>
</dbReference>
<proteinExistence type="inferred from homology"/>
<dbReference type="AlphaFoldDB" id="A0A2S6HP65"/>
<dbReference type="SUPFAM" id="SSF56425">
    <property type="entry name" value="Succinate dehydrogenase/fumarate reductase flavoprotein, catalytic domain"/>
    <property type="match status" value="1"/>
</dbReference>
<dbReference type="OrthoDB" id="9806724at2"/>
<keyword evidence="6 8" id="KW-0560">Oxidoreductase</keyword>
<evidence type="ECO:0000313" key="10">
    <source>
        <dbReference type="EMBL" id="PPK79328.1"/>
    </source>
</evidence>
<comment type="cofactor">
    <cofactor evidence="8">
        <name>FMN</name>
        <dbReference type="ChEBI" id="CHEBI:58210"/>
    </cofactor>
    <text evidence="8">Binds 1 or 2 FMN covalently per subunit.</text>
</comment>
<name>A0A2S6HP65_9FIRM</name>
<sequence>MKKGIFAGIAAMAAAAAAVIVLSGPAYTSLDKSGKKNAQEAAAEGTLERESKQNEKQADIVIIGAGGAGMTAAVEATQKGAANLIVLEKMPITGGNTVRATGGLNAAETPYQKADGIEDSIELFVEDTMKGGKNLNDPKLVQVMAEQSADAVTWVNQIGGDLSVVGQFGGASVKRIHRPSDTSAVGPMLVNALNAKLKELDVPVFLETEAVHILLNQEGAVVGVQAVTKGGEPYTISCKAVILATGGFGANSELVVKYRKDLDGFCTTNHSGATGDGIVMAQELKAGLVDIDQIQTHPTVNPDTTTMYTEGVRGNGAILVNRSGKRFVNELETRDVVSEAILNQEGKTCFMVFDQSVRESLSAIEKYIGQGIITQADTPEELAEAIGVDKDQLKATLEQYAAYQTGGKDTEFGRESMEVPLNMPPYYAGLCAPAVHHTMGGVKIDTAAQVLKEDGNAIPGLFAAGEVVGGVHGANRLGGNAVTDIVVFGRLAGNAAYDYVMKNGGFTEKTMKAAGEEEAAQPEVKGNYKDGTYTGTGKGNNGDITVEVVVKDGSVTSIELTDHHETPGIYEAAEKTVISAIIRTQSDTVDGVSGATNSSNGIKEAVAAALEKAK</sequence>
<dbReference type="GO" id="GO:0010181">
    <property type="term" value="F:FMN binding"/>
    <property type="evidence" value="ECO:0007669"/>
    <property type="project" value="InterPro"/>
</dbReference>
<dbReference type="InterPro" id="IPR050315">
    <property type="entry name" value="FAD-oxidoreductase_2"/>
</dbReference>
<dbReference type="InterPro" id="IPR010960">
    <property type="entry name" value="Flavocytochrome_c"/>
</dbReference>
<dbReference type="InterPro" id="IPR036188">
    <property type="entry name" value="FAD/NAD-bd_sf"/>
</dbReference>
<evidence type="ECO:0000256" key="7">
    <source>
        <dbReference type="ARBA" id="ARBA00049922"/>
    </source>
</evidence>
<accession>A0A2S6HP65</accession>
<dbReference type="SUPFAM" id="SSF51905">
    <property type="entry name" value="FAD/NAD(P)-binding domain"/>
    <property type="match status" value="1"/>
</dbReference>
<dbReference type="InterPro" id="IPR007329">
    <property type="entry name" value="FMN-bd"/>
</dbReference>
<evidence type="ECO:0000256" key="5">
    <source>
        <dbReference type="ARBA" id="ARBA00022827"/>
    </source>
</evidence>
<evidence type="ECO:0000256" key="6">
    <source>
        <dbReference type="ARBA" id="ARBA00023002"/>
    </source>
</evidence>
<keyword evidence="5 8" id="KW-0274">FAD</keyword>
<dbReference type="EC" id="1.3.99.33" evidence="2 8"/>